<comment type="similarity">
    <text evidence="2">Belongs to the Dus family. Dus3 subfamily.</text>
</comment>
<dbReference type="GO" id="GO:0003723">
    <property type="term" value="F:RNA binding"/>
    <property type="evidence" value="ECO:0007669"/>
    <property type="project" value="TreeGrafter"/>
</dbReference>
<keyword evidence="8" id="KW-0560">Oxidoreductase</keyword>
<accession>A0AAV1HXD3</accession>
<dbReference type="GO" id="GO:0050660">
    <property type="term" value="F:flavin adenine dinucleotide binding"/>
    <property type="evidence" value="ECO:0007669"/>
    <property type="project" value="InterPro"/>
</dbReference>
<reference evidence="14 15" key="1">
    <citation type="submission" date="2023-10" db="EMBL/GenBank/DDBJ databases">
        <authorList>
            <person name="Maclean D."/>
            <person name="Macfadyen A."/>
        </authorList>
    </citation>
    <scope>NUCLEOTIDE SEQUENCE [LARGE SCALE GENOMIC DNA]</scope>
</reference>
<feature type="domain" description="DUS-like FMN-binding" evidence="13">
    <location>
        <begin position="109"/>
        <end position="363"/>
    </location>
</feature>
<keyword evidence="5" id="KW-0288">FMN</keyword>
<evidence type="ECO:0000256" key="9">
    <source>
        <dbReference type="ARBA" id="ARBA00048266"/>
    </source>
</evidence>
<dbReference type="Pfam" id="PF01207">
    <property type="entry name" value="Dus"/>
    <property type="match status" value="1"/>
</dbReference>
<sequence length="481" mass="53328">MAASPRHHSCSWTAAPSSMPVWDARRAAPAAKSFKGYLRSCSRAIRAFQTAEETQIAGESDLHAGEAISAQPSTSSRDAGDRKQTADLTATQLARNHALIGDLRGKVILAPLTRGGNVPFRRLCVDFGAEATMSEMCFARMLLKGEPVERSRLRKAENEQCFGFQFATNNIEEGIGAAKMAQEAGASWVDLNCGCPIYEATKRGMGSALLRRPGKLAKLVAGIAEAIDLPLTVKVRTGTSSSKINVQETVELLGEAGAAAVTVHGRTAEQRYRKPADWELLTDLAARHAVPLIGNGDVLTHYEAKRRMESSSFLTIMAGRGALIKPWIFQEIKEGRELRLSAQDRIGVYRQLVSHMKEHFGDDAMGWRKASYFLPWHFDFFCRYRHLPEDIFGDISKEQPLMGRRTELAVPELGESLESLPLLERLLRCENREAHKEIARALWDSHSDPQAATYLKLLAAEKLLVWEDTATEREEKSRVQG</sequence>
<protein>
    <recommendedName>
        <fullName evidence="3">tRNA-dihydrouridine(47) synthase [NAD(P)(+)]</fullName>
        <ecNumber evidence="3">1.3.1.89</ecNumber>
    </recommendedName>
</protein>
<evidence type="ECO:0000256" key="1">
    <source>
        <dbReference type="ARBA" id="ARBA00001917"/>
    </source>
</evidence>
<dbReference type="EC" id="1.3.1.89" evidence="3"/>
<dbReference type="Proteomes" id="UP001314263">
    <property type="component" value="Unassembled WGS sequence"/>
</dbReference>
<evidence type="ECO:0000256" key="4">
    <source>
        <dbReference type="ARBA" id="ARBA00022630"/>
    </source>
</evidence>
<gene>
    <name evidence="14" type="ORF">CVIRNUC_002619</name>
</gene>
<evidence type="ECO:0000256" key="6">
    <source>
        <dbReference type="ARBA" id="ARBA00022694"/>
    </source>
</evidence>
<comment type="catalytic activity">
    <reaction evidence="10">
        <text>a 5,6-dihydrouridine in mRNA + NAD(+) = a uridine in mRNA + NADH + H(+)</text>
        <dbReference type="Rhea" id="RHEA:69851"/>
        <dbReference type="Rhea" id="RHEA-COMP:14658"/>
        <dbReference type="Rhea" id="RHEA-COMP:17789"/>
        <dbReference type="ChEBI" id="CHEBI:15378"/>
        <dbReference type="ChEBI" id="CHEBI:57540"/>
        <dbReference type="ChEBI" id="CHEBI:57945"/>
        <dbReference type="ChEBI" id="CHEBI:65315"/>
        <dbReference type="ChEBI" id="CHEBI:74443"/>
    </reaction>
    <physiologicalReaction direction="right-to-left" evidence="10">
        <dbReference type="Rhea" id="RHEA:69853"/>
    </physiologicalReaction>
</comment>
<keyword evidence="6" id="KW-0819">tRNA processing</keyword>
<comment type="catalytic activity">
    <reaction evidence="11">
        <text>a 5,6-dihydrouridine in mRNA + NADP(+) = a uridine in mRNA + NADPH + H(+)</text>
        <dbReference type="Rhea" id="RHEA:69855"/>
        <dbReference type="Rhea" id="RHEA-COMP:14658"/>
        <dbReference type="Rhea" id="RHEA-COMP:17789"/>
        <dbReference type="ChEBI" id="CHEBI:15378"/>
        <dbReference type="ChEBI" id="CHEBI:57783"/>
        <dbReference type="ChEBI" id="CHEBI:58349"/>
        <dbReference type="ChEBI" id="CHEBI:65315"/>
        <dbReference type="ChEBI" id="CHEBI:74443"/>
    </reaction>
    <physiologicalReaction direction="right-to-left" evidence="11">
        <dbReference type="Rhea" id="RHEA:69857"/>
    </physiologicalReaction>
</comment>
<evidence type="ECO:0000313" key="15">
    <source>
        <dbReference type="Proteomes" id="UP001314263"/>
    </source>
</evidence>
<dbReference type="PROSITE" id="PS01136">
    <property type="entry name" value="UPF0034"/>
    <property type="match status" value="1"/>
</dbReference>
<comment type="catalytic activity">
    <reaction evidence="9">
        <text>5,6-dihydrouridine(47) in tRNA + NAD(+) = uridine(47) in tRNA + NADH + H(+)</text>
        <dbReference type="Rhea" id="RHEA:53364"/>
        <dbReference type="Rhea" id="RHEA-COMP:13539"/>
        <dbReference type="Rhea" id="RHEA-COMP:13540"/>
        <dbReference type="ChEBI" id="CHEBI:15378"/>
        <dbReference type="ChEBI" id="CHEBI:57540"/>
        <dbReference type="ChEBI" id="CHEBI:57945"/>
        <dbReference type="ChEBI" id="CHEBI:65315"/>
        <dbReference type="ChEBI" id="CHEBI:74443"/>
        <dbReference type="EC" id="1.3.1.89"/>
    </reaction>
    <physiologicalReaction direction="right-to-left" evidence="9">
        <dbReference type="Rhea" id="RHEA:53366"/>
    </physiologicalReaction>
</comment>
<dbReference type="GO" id="GO:0102265">
    <property type="term" value="F:tRNA-dihydrouridine47 synthase activity"/>
    <property type="evidence" value="ECO:0007669"/>
    <property type="project" value="UniProtKB-EC"/>
</dbReference>
<evidence type="ECO:0000256" key="8">
    <source>
        <dbReference type="ARBA" id="ARBA00023002"/>
    </source>
</evidence>
<keyword evidence="15" id="KW-1185">Reference proteome</keyword>
<dbReference type="CDD" id="cd02801">
    <property type="entry name" value="DUS_like_FMN"/>
    <property type="match status" value="1"/>
</dbReference>
<comment type="catalytic activity">
    <reaction evidence="12">
        <text>5,6-dihydrouridine(47) in tRNA + NADP(+) = uridine(47) in tRNA + NADPH + H(+)</text>
        <dbReference type="Rhea" id="RHEA:53360"/>
        <dbReference type="Rhea" id="RHEA-COMP:13539"/>
        <dbReference type="Rhea" id="RHEA-COMP:13540"/>
        <dbReference type="ChEBI" id="CHEBI:15378"/>
        <dbReference type="ChEBI" id="CHEBI:57783"/>
        <dbReference type="ChEBI" id="CHEBI:58349"/>
        <dbReference type="ChEBI" id="CHEBI:65315"/>
        <dbReference type="ChEBI" id="CHEBI:74443"/>
        <dbReference type="EC" id="1.3.1.89"/>
    </reaction>
    <physiologicalReaction direction="right-to-left" evidence="12">
        <dbReference type="Rhea" id="RHEA:53362"/>
    </physiologicalReaction>
</comment>
<evidence type="ECO:0000256" key="2">
    <source>
        <dbReference type="ARBA" id="ARBA00005451"/>
    </source>
</evidence>
<evidence type="ECO:0000256" key="3">
    <source>
        <dbReference type="ARBA" id="ARBA00012376"/>
    </source>
</evidence>
<keyword evidence="7" id="KW-0521">NADP</keyword>
<dbReference type="InterPro" id="IPR035587">
    <property type="entry name" value="DUS-like_FMN-bd"/>
</dbReference>
<proteinExistence type="inferred from homology"/>
<evidence type="ECO:0000259" key="13">
    <source>
        <dbReference type="Pfam" id="PF01207"/>
    </source>
</evidence>
<comment type="cofactor">
    <cofactor evidence="1">
        <name>FMN</name>
        <dbReference type="ChEBI" id="CHEBI:58210"/>
    </cofactor>
</comment>
<evidence type="ECO:0000256" key="10">
    <source>
        <dbReference type="ARBA" id="ARBA00048342"/>
    </source>
</evidence>
<dbReference type="SUPFAM" id="SSF51395">
    <property type="entry name" value="FMN-linked oxidoreductases"/>
    <property type="match status" value="1"/>
</dbReference>
<dbReference type="InterPro" id="IPR018517">
    <property type="entry name" value="tRNA_hU_synthase_CS"/>
</dbReference>
<evidence type="ECO:0000256" key="7">
    <source>
        <dbReference type="ARBA" id="ARBA00022857"/>
    </source>
</evidence>
<dbReference type="PANTHER" id="PTHR45846">
    <property type="entry name" value="TRNA-DIHYDROURIDINE(47) SYNTHASE [NAD(P)(+)]-LIKE"/>
    <property type="match status" value="1"/>
</dbReference>
<evidence type="ECO:0000256" key="11">
    <source>
        <dbReference type="ARBA" id="ARBA00049447"/>
    </source>
</evidence>
<dbReference type="PANTHER" id="PTHR45846:SF1">
    <property type="entry name" value="TRNA-DIHYDROURIDINE(47) SYNTHASE [NAD(P)(+)]-LIKE"/>
    <property type="match status" value="1"/>
</dbReference>
<organism evidence="14 15">
    <name type="scientific">Coccomyxa viridis</name>
    <dbReference type="NCBI Taxonomy" id="1274662"/>
    <lineage>
        <taxon>Eukaryota</taxon>
        <taxon>Viridiplantae</taxon>
        <taxon>Chlorophyta</taxon>
        <taxon>core chlorophytes</taxon>
        <taxon>Trebouxiophyceae</taxon>
        <taxon>Trebouxiophyceae incertae sedis</taxon>
        <taxon>Coccomyxaceae</taxon>
        <taxon>Coccomyxa</taxon>
    </lineage>
</organism>
<dbReference type="Gene3D" id="3.20.20.70">
    <property type="entry name" value="Aldolase class I"/>
    <property type="match status" value="1"/>
</dbReference>
<evidence type="ECO:0000256" key="12">
    <source>
        <dbReference type="ARBA" id="ARBA00049513"/>
    </source>
</evidence>
<name>A0AAV1HXD3_9CHLO</name>
<evidence type="ECO:0000313" key="14">
    <source>
        <dbReference type="EMBL" id="CAK0758430.1"/>
    </source>
</evidence>
<dbReference type="InterPro" id="IPR013785">
    <property type="entry name" value="Aldolase_TIM"/>
</dbReference>
<dbReference type="EMBL" id="CAUYUE010000003">
    <property type="protein sequence ID" value="CAK0758430.1"/>
    <property type="molecule type" value="Genomic_DNA"/>
</dbReference>
<keyword evidence="4" id="KW-0285">Flavoprotein</keyword>
<comment type="caution">
    <text evidence="14">The sequence shown here is derived from an EMBL/GenBank/DDBJ whole genome shotgun (WGS) entry which is preliminary data.</text>
</comment>
<evidence type="ECO:0000256" key="5">
    <source>
        <dbReference type="ARBA" id="ARBA00022643"/>
    </source>
</evidence>
<dbReference type="AlphaFoldDB" id="A0AAV1HXD3"/>